<evidence type="ECO:0000259" key="3">
    <source>
        <dbReference type="PROSITE" id="PS51186"/>
    </source>
</evidence>
<dbReference type="Proteomes" id="UP000053048">
    <property type="component" value="Unassembled WGS sequence"/>
</dbReference>
<dbReference type="InterPro" id="IPR016181">
    <property type="entry name" value="Acyl_CoA_acyltransferase"/>
</dbReference>
<dbReference type="InterPro" id="IPR050832">
    <property type="entry name" value="Bact_Acetyltransf"/>
</dbReference>
<dbReference type="EMBL" id="LKEJ01000013">
    <property type="protein sequence ID" value="KTB71631.1"/>
    <property type="molecule type" value="Genomic_DNA"/>
</dbReference>
<dbReference type="Pfam" id="PF00583">
    <property type="entry name" value="Acetyltransf_1"/>
    <property type="match status" value="1"/>
</dbReference>
<name>A0A0W0IEQ8_PSEVI</name>
<gene>
    <name evidence="4" type="ORF">AO067_21255</name>
</gene>
<sequence>MTTPSSLAITLRHATPDDALCLSALGMQVFLDTYATQGIRESIAREALEAFAPHTFAQLLAEPANLTIIVAEVRDHLIGFAQVELRTDHPILCDSNAAELQRLYVQERFTGRGAGRQLLEAAEQCATRRQASLLWATVWSGNERALSFYPREGYEVKGFPRYEFQGETHGNSLFAKVLNRSVG</sequence>
<evidence type="ECO:0000256" key="1">
    <source>
        <dbReference type="ARBA" id="ARBA00022679"/>
    </source>
</evidence>
<evidence type="ECO:0000256" key="2">
    <source>
        <dbReference type="ARBA" id="ARBA00023315"/>
    </source>
</evidence>
<feature type="domain" description="N-acetyltransferase" evidence="3">
    <location>
        <begin position="9"/>
        <end position="180"/>
    </location>
</feature>
<evidence type="ECO:0000313" key="4">
    <source>
        <dbReference type="EMBL" id="KTB71631.1"/>
    </source>
</evidence>
<dbReference type="CDD" id="cd04301">
    <property type="entry name" value="NAT_SF"/>
    <property type="match status" value="1"/>
</dbReference>
<organism evidence="4 5">
    <name type="scientific">Pseudomonas viridiflava ICMP 13104</name>
    <dbReference type="NCBI Taxonomy" id="1198305"/>
    <lineage>
        <taxon>Bacteria</taxon>
        <taxon>Pseudomonadati</taxon>
        <taxon>Pseudomonadota</taxon>
        <taxon>Gammaproteobacteria</taxon>
        <taxon>Pseudomonadales</taxon>
        <taxon>Pseudomonadaceae</taxon>
        <taxon>Pseudomonas</taxon>
    </lineage>
</organism>
<dbReference type="GO" id="GO:0016747">
    <property type="term" value="F:acyltransferase activity, transferring groups other than amino-acyl groups"/>
    <property type="evidence" value="ECO:0007669"/>
    <property type="project" value="InterPro"/>
</dbReference>
<keyword evidence="1 4" id="KW-0808">Transferase</keyword>
<protein>
    <submittedName>
        <fullName evidence="4">Acetyltransferase</fullName>
    </submittedName>
</protein>
<accession>A0A0W0IEQ8</accession>
<dbReference type="Gene3D" id="3.40.630.30">
    <property type="match status" value="1"/>
</dbReference>
<proteinExistence type="predicted"/>
<comment type="caution">
    <text evidence="4">The sequence shown here is derived from an EMBL/GenBank/DDBJ whole genome shotgun (WGS) entry which is preliminary data.</text>
</comment>
<keyword evidence="5" id="KW-1185">Reference proteome</keyword>
<dbReference type="AlphaFoldDB" id="A0A0W0IEQ8"/>
<dbReference type="PROSITE" id="PS51186">
    <property type="entry name" value="GNAT"/>
    <property type="match status" value="1"/>
</dbReference>
<evidence type="ECO:0000313" key="5">
    <source>
        <dbReference type="Proteomes" id="UP000053048"/>
    </source>
</evidence>
<reference evidence="4 5" key="1">
    <citation type="submission" date="2015-09" db="EMBL/GenBank/DDBJ databases">
        <title>Genome sequence of ICMP 13104.</title>
        <authorList>
            <person name="Visnovsky S."/>
            <person name="Lu A."/>
            <person name="Panda P."/>
            <person name="Pitman A."/>
        </authorList>
    </citation>
    <scope>NUCLEOTIDE SEQUENCE [LARGE SCALE GENOMIC DNA]</scope>
    <source>
        <strain evidence="4 5">ICMP 13104</strain>
    </source>
</reference>
<dbReference type="InterPro" id="IPR000182">
    <property type="entry name" value="GNAT_dom"/>
</dbReference>
<keyword evidence="2" id="KW-0012">Acyltransferase</keyword>
<dbReference type="PANTHER" id="PTHR43877">
    <property type="entry name" value="AMINOALKYLPHOSPHONATE N-ACETYLTRANSFERASE-RELATED-RELATED"/>
    <property type="match status" value="1"/>
</dbReference>
<dbReference type="SUPFAM" id="SSF55729">
    <property type="entry name" value="Acyl-CoA N-acyltransferases (Nat)"/>
    <property type="match status" value="1"/>
</dbReference>